<dbReference type="EMBL" id="BPLQ01003005">
    <property type="protein sequence ID" value="GIX97127.1"/>
    <property type="molecule type" value="Genomic_DNA"/>
</dbReference>
<evidence type="ECO:0000313" key="2">
    <source>
        <dbReference type="Proteomes" id="UP001054837"/>
    </source>
</evidence>
<reference evidence="1 2" key="1">
    <citation type="submission" date="2021-06" db="EMBL/GenBank/DDBJ databases">
        <title>Caerostris darwini draft genome.</title>
        <authorList>
            <person name="Kono N."/>
            <person name="Arakawa K."/>
        </authorList>
    </citation>
    <scope>NUCLEOTIDE SEQUENCE [LARGE SCALE GENOMIC DNA]</scope>
</reference>
<evidence type="ECO:0000313" key="1">
    <source>
        <dbReference type="EMBL" id="GIX97127.1"/>
    </source>
</evidence>
<organism evidence="1 2">
    <name type="scientific">Caerostris darwini</name>
    <dbReference type="NCBI Taxonomy" id="1538125"/>
    <lineage>
        <taxon>Eukaryota</taxon>
        <taxon>Metazoa</taxon>
        <taxon>Ecdysozoa</taxon>
        <taxon>Arthropoda</taxon>
        <taxon>Chelicerata</taxon>
        <taxon>Arachnida</taxon>
        <taxon>Araneae</taxon>
        <taxon>Araneomorphae</taxon>
        <taxon>Entelegynae</taxon>
        <taxon>Araneoidea</taxon>
        <taxon>Araneidae</taxon>
        <taxon>Caerostris</taxon>
    </lineage>
</organism>
<protein>
    <submittedName>
        <fullName evidence="1">Uncharacterized protein</fullName>
    </submittedName>
</protein>
<keyword evidence="2" id="KW-1185">Reference proteome</keyword>
<sequence>MLWMVKANVISTPSMFSLPHLLFMETERNMPSLRSWHISPGGKRQKKFSSVEYAAGRKRYVRQTRVSCFKTAKVILTRNKYHKRKVWSANAFAVNYFLYSSGKPFSWKSHQQKD</sequence>
<proteinExistence type="predicted"/>
<gene>
    <name evidence="1" type="ORF">CDAR_283931</name>
</gene>
<dbReference type="AlphaFoldDB" id="A0AAV4PI00"/>
<dbReference type="Proteomes" id="UP001054837">
    <property type="component" value="Unassembled WGS sequence"/>
</dbReference>
<accession>A0AAV4PI00</accession>
<comment type="caution">
    <text evidence="1">The sequence shown here is derived from an EMBL/GenBank/DDBJ whole genome shotgun (WGS) entry which is preliminary data.</text>
</comment>
<name>A0AAV4PI00_9ARAC</name>